<name>A0A5C6CNT3_9BACT</name>
<dbReference type="Pfam" id="PF10517">
    <property type="entry name" value="DM13"/>
    <property type="match status" value="1"/>
</dbReference>
<feature type="chain" id="PRO_5022703133" evidence="1">
    <location>
        <begin position="26"/>
        <end position="211"/>
    </location>
</feature>
<dbReference type="EMBL" id="SJPS01000004">
    <property type="protein sequence ID" value="TWU25765.1"/>
    <property type="molecule type" value="Genomic_DNA"/>
</dbReference>
<dbReference type="PROSITE" id="PS51549">
    <property type="entry name" value="DM13"/>
    <property type="match status" value="1"/>
</dbReference>
<dbReference type="InterPro" id="IPR045879">
    <property type="entry name" value="B561A"/>
</dbReference>
<feature type="domain" description="DM13" evidence="2">
    <location>
        <begin position="30"/>
        <end position="139"/>
    </location>
</feature>
<dbReference type="Proteomes" id="UP000318437">
    <property type="component" value="Unassembled WGS sequence"/>
</dbReference>
<organism evidence="3 4">
    <name type="scientific">Bythopirellula polymerisocia</name>
    <dbReference type="NCBI Taxonomy" id="2528003"/>
    <lineage>
        <taxon>Bacteria</taxon>
        <taxon>Pseudomonadati</taxon>
        <taxon>Planctomycetota</taxon>
        <taxon>Planctomycetia</taxon>
        <taxon>Pirellulales</taxon>
        <taxon>Lacipirellulaceae</taxon>
        <taxon>Bythopirellula</taxon>
    </lineage>
</organism>
<dbReference type="SMART" id="SM00686">
    <property type="entry name" value="DM13"/>
    <property type="match status" value="1"/>
</dbReference>
<dbReference type="InterPro" id="IPR019545">
    <property type="entry name" value="DM13_domain"/>
</dbReference>
<keyword evidence="4" id="KW-1185">Reference proteome</keyword>
<evidence type="ECO:0000313" key="3">
    <source>
        <dbReference type="EMBL" id="TWU25765.1"/>
    </source>
</evidence>
<sequence length="211" mass="22479" precursor="true">MRFSSFLVSFAFFVCTILTATNCWAQLTSPQIGWQTQLSTLAHGVSGMVTILDEDSIQVDNFTYDGGGISVFFYLGMDDTQSSFIAGIPIGPQLKGTTFDGTQSPLVYDLPLGNTLEGLNAISVWCVAATASFGSGSFAAAPGLSADFDEDGDVDGHDFLIWQRGAASGATLSDWQSQYGDVLPNLTAVPEPSGVLIAAMMLLLWISYCRQ</sequence>
<dbReference type="OrthoDB" id="279326at2"/>
<comment type="caution">
    <text evidence="3">The sequence shown here is derived from an EMBL/GenBank/DDBJ whole genome shotgun (WGS) entry which is preliminary data.</text>
</comment>
<protein>
    <submittedName>
        <fullName evidence="3">Electron transfer DM13</fullName>
    </submittedName>
</protein>
<keyword evidence="1" id="KW-0732">Signal</keyword>
<evidence type="ECO:0000313" key="4">
    <source>
        <dbReference type="Proteomes" id="UP000318437"/>
    </source>
</evidence>
<dbReference type="PANTHER" id="PTHR47281:SF1">
    <property type="entry name" value="OS09G0557700 PROTEIN"/>
    <property type="match status" value="1"/>
</dbReference>
<proteinExistence type="predicted"/>
<evidence type="ECO:0000256" key="1">
    <source>
        <dbReference type="SAM" id="SignalP"/>
    </source>
</evidence>
<evidence type="ECO:0000259" key="2">
    <source>
        <dbReference type="PROSITE" id="PS51549"/>
    </source>
</evidence>
<dbReference type="PANTHER" id="PTHR47281">
    <property type="entry name" value="OS09G0557700 PROTEIN"/>
    <property type="match status" value="1"/>
</dbReference>
<feature type="signal peptide" evidence="1">
    <location>
        <begin position="1"/>
        <end position="25"/>
    </location>
</feature>
<dbReference type="RefSeq" id="WP_146451342.1">
    <property type="nucleotide sequence ID" value="NZ_SJPS01000004.1"/>
</dbReference>
<accession>A0A5C6CNT3</accession>
<gene>
    <name evidence="3" type="ORF">Pla144_29770</name>
</gene>
<reference evidence="3 4" key="1">
    <citation type="submission" date="2019-02" db="EMBL/GenBank/DDBJ databases">
        <title>Deep-cultivation of Planctomycetes and their phenomic and genomic characterization uncovers novel biology.</title>
        <authorList>
            <person name="Wiegand S."/>
            <person name="Jogler M."/>
            <person name="Boedeker C."/>
            <person name="Pinto D."/>
            <person name="Vollmers J."/>
            <person name="Rivas-Marin E."/>
            <person name="Kohn T."/>
            <person name="Peeters S.H."/>
            <person name="Heuer A."/>
            <person name="Rast P."/>
            <person name="Oberbeckmann S."/>
            <person name="Bunk B."/>
            <person name="Jeske O."/>
            <person name="Meyerdierks A."/>
            <person name="Storesund J.E."/>
            <person name="Kallscheuer N."/>
            <person name="Luecker S."/>
            <person name="Lage O.M."/>
            <person name="Pohl T."/>
            <person name="Merkel B.J."/>
            <person name="Hornburger P."/>
            <person name="Mueller R.-W."/>
            <person name="Bruemmer F."/>
            <person name="Labrenz M."/>
            <person name="Spormann A.M."/>
            <person name="Op Den Camp H."/>
            <person name="Overmann J."/>
            <person name="Amann R."/>
            <person name="Jetten M.S.M."/>
            <person name="Mascher T."/>
            <person name="Medema M.H."/>
            <person name="Devos D.P."/>
            <person name="Kaster A.-K."/>
            <person name="Ovreas L."/>
            <person name="Rohde M."/>
            <person name="Galperin M.Y."/>
            <person name="Jogler C."/>
        </authorList>
    </citation>
    <scope>NUCLEOTIDE SEQUENCE [LARGE SCALE GENOMIC DNA]</scope>
    <source>
        <strain evidence="3 4">Pla144</strain>
    </source>
</reference>
<dbReference type="AlphaFoldDB" id="A0A5C6CNT3"/>